<accession>A0A0B4D5X5</accession>
<name>A0A0B4D5X5_PSEPS</name>
<dbReference type="Proteomes" id="UP000031196">
    <property type="component" value="Unassembled WGS sequence"/>
</dbReference>
<dbReference type="AlphaFoldDB" id="A0A0B4D5X5"/>
<organism evidence="1 2">
    <name type="scientific">Pseudarthrobacter phenanthrenivorans</name>
    <name type="common">Arthrobacter phenanthrenivorans</name>
    <dbReference type="NCBI Taxonomy" id="361575"/>
    <lineage>
        <taxon>Bacteria</taxon>
        <taxon>Bacillati</taxon>
        <taxon>Actinomycetota</taxon>
        <taxon>Actinomycetes</taxon>
        <taxon>Micrococcales</taxon>
        <taxon>Micrococcaceae</taxon>
        <taxon>Pseudarthrobacter</taxon>
    </lineage>
</organism>
<gene>
    <name evidence="1" type="ORF">RM50_04590</name>
</gene>
<dbReference type="EMBL" id="JWTB01000008">
    <property type="protein sequence ID" value="KIC68734.1"/>
    <property type="molecule type" value="Genomic_DNA"/>
</dbReference>
<reference evidence="1 2" key="1">
    <citation type="submission" date="2014-12" db="EMBL/GenBank/DDBJ databases">
        <title>Genome sequencing of Arthrobacter phenanthrenivorans SWC37.</title>
        <authorList>
            <person name="Tan P.W."/>
            <person name="Chan K.-G."/>
        </authorList>
    </citation>
    <scope>NUCLEOTIDE SEQUENCE [LARGE SCALE GENOMIC DNA]</scope>
    <source>
        <strain evidence="1 2">SWC37</strain>
    </source>
</reference>
<comment type="caution">
    <text evidence="1">The sequence shown here is derived from an EMBL/GenBank/DDBJ whole genome shotgun (WGS) entry which is preliminary data.</text>
</comment>
<protein>
    <submittedName>
        <fullName evidence="1">Uncharacterized protein</fullName>
    </submittedName>
</protein>
<evidence type="ECO:0000313" key="1">
    <source>
        <dbReference type="EMBL" id="KIC68734.1"/>
    </source>
</evidence>
<evidence type="ECO:0000313" key="2">
    <source>
        <dbReference type="Proteomes" id="UP000031196"/>
    </source>
</evidence>
<sequence>MRRTEPPVTAATDTIRLNFHSLTRMVLPRAICQTCWLNIVGVSTGSIERGAIVEVEHDCPHNVEPDLVLFHALEGLPQEDYWMMTDPWNDGAPA</sequence>
<proteinExistence type="predicted"/>